<dbReference type="Proteomes" id="UP001142055">
    <property type="component" value="Chromosome 2"/>
</dbReference>
<evidence type="ECO:0000313" key="4">
    <source>
        <dbReference type="Proteomes" id="UP001142055"/>
    </source>
</evidence>
<dbReference type="AlphaFoldDB" id="A0A9Q0M7X3"/>
<dbReference type="EMBL" id="JAPWDV010000002">
    <property type="protein sequence ID" value="KAJ6220725.1"/>
    <property type="molecule type" value="Genomic_DNA"/>
</dbReference>
<keyword evidence="2" id="KW-0732">Signal</keyword>
<sequence length="398" mass="44138">MKWTIIMLVCCCMSISESYRHYQSINGIATVNVDPNQGSPVFQKVEVVQAPSYAAPIVQEIVQAPQPVQVATPIVQEVVPAPQPVQIATPIVQEVIPAPQPVQLATPIVQQVEQTPIVQQQAEIETPFRKTQFYMRNQFQPITHNNKYNNINHKDMCSTYGTVQPAEITIPASSQPINIKFHSQSSPINVRSFHIPAQASPVQFSTSQDTPDILKHEIIKPIIQEITEKIQPIRKITQEIRPVQETINQVLTPRPSITAVPIIKTRTLTIAPTVTNLSEESSFFESRSTKNNDNNENSENNGNNGNNGNSQTLVSQTTPFVAEVIPAKPGNGEDSNGSTVPVKVHETKPIKLTIAKPVHIAPARPKPFVVSVQKPVFTMSKQERIAHVQPLFQRIIQK</sequence>
<evidence type="ECO:0000256" key="2">
    <source>
        <dbReference type="SAM" id="SignalP"/>
    </source>
</evidence>
<evidence type="ECO:0000256" key="1">
    <source>
        <dbReference type="SAM" id="MobiDB-lite"/>
    </source>
</evidence>
<feature type="chain" id="PRO_5040271449" evidence="2">
    <location>
        <begin position="19"/>
        <end position="398"/>
    </location>
</feature>
<protein>
    <submittedName>
        <fullName evidence="3">Uncharacterized protein</fullName>
    </submittedName>
</protein>
<keyword evidence="4" id="KW-1185">Reference proteome</keyword>
<feature type="region of interest" description="Disordered" evidence="1">
    <location>
        <begin position="279"/>
        <end position="313"/>
    </location>
</feature>
<accession>A0A9Q0M7X3</accession>
<feature type="compositionally biased region" description="Low complexity" evidence="1">
    <location>
        <begin position="279"/>
        <end position="310"/>
    </location>
</feature>
<comment type="caution">
    <text evidence="3">The sequence shown here is derived from an EMBL/GenBank/DDBJ whole genome shotgun (WGS) entry which is preliminary data.</text>
</comment>
<organism evidence="3 4">
    <name type="scientific">Blomia tropicalis</name>
    <name type="common">Mite</name>
    <dbReference type="NCBI Taxonomy" id="40697"/>
    <lineage>
        <taxon>Eukaryota</taxon>
        <taxon>Metazoa</taxon>
        <taxon>Ecdysozoa</taxon>
        <taxon>Arthropoda</taxon>
        <taxon>Chelicerata</taxon>
        <taxon>Arachnida</taxon>
        <taxon>Acari</taxon>
        <taxon>Acariformes</taxon>
        <taxon>Sarcoptiformes</taxon>
        <taxon>Astigmata</taxon>
        <taxon>Glycyphagoidea</taxon>
        <taxon>Echimyopodidae</taxon>
        <taxon>Blomia</taxon>
    </lineage>
</organism>
<gene>
    <name evidence="3" type="ORF">RDWZM_006537</name>
</gene>
<reference evidence="3" key="1">
    <citation type="submission" date="2022-12" db="EMBL/GenBank/DDBJ databases">
        <title>Genome assemblies of Blomia tropicalis.</title>
        <authorList>
            <person name="Cui Y."/>
        </authorList>
    </citation>
    <scope>NUCLEOTIDE SEQUENCE</scope>
    <source>
        <tissue evidence="3">Adult mites</tissue>
    </source>
</reference>
<evidence type="ECO:0000313" key="3">
    <source>
        <dbReference type="EMBL" id="KAJ6220725.1"/>
    </source>
</evidence>
<feature type="signal peptide" evidence="2">
    <location>
        <begin position="1"/>
        <end position="18"/>
    </location>
</feature>
<name>A0A9Q0M7X3_BLOTA</name>
<proteinExistence type="predicted"/>